<comment type="caution">
    <text evidence="2">The sequence shown here is derived from an EMBL/GenBank/DDBJ whole genome shotgun (WGS) entry which is preliminary data.</text>
</comment>
<sequence>MSTAVPHPAAPHHARGSAMHKAWWSLGLIPVGLLAAFLVGEAIPALLGYDIASTTPPWWVMALALLGSLIALALPLPITWRFSRAARAQGEHGSREPLIVAGAFVGIFAAVTLFSGLVRLALE</sequence>
<keyword evidence="1" id="KW-0472">Membrane</keyword>
<dbReference type="Proteomes" id="UP001172738">
    <property type="component" value="Unassembled WGS sequence"/>
</dbReference>
<dbReference type="RefSeq" id="WP_301125878.1">
    <property type="nucleotide sequence ID" value="NZ_JAUHPV010000001.1"/>
</dbReference>
<evidence type="ECO:0000256" key="1">
    <source>
        <dbReference type="SAM" id="Phobius"/>
    </source>
</evidence>
<accession>A0ABT8FYD4</accession>
<feature type="transmembrane region" description="Helical" evidence="1">
    <location>
        <begin position="98"/>
        <end position="122"/>
    </location>
</feature>
<protein>
    <submittedName>
        <fullName evidence="2">Uncharacterized protein</fullName>
    </submittedName>
</protein>
<keyword evidence="1" id="KW-1133">Transmembrane helix</keyword>
<evidence type="ECO:0000313" key="3">
    <source>
        <dbReference type="Proteomes" id="UP001172738"/>
    </source>
</evidence>
<feature type="transmembrane region" description="Helical" evidence="1">
    <location>
        <begin position="22"/>
        <end position="46"/>
    </location>
</feature>
<proteinExistence type="predicted"/>
<dbReference type="EMBL" id="JAUHPV010000001">
    <property type="protein sequence ID" value="MDN4471842.1"/>
    <property type="molecule type" value="Genomic_DNA"/>
</dbReference>
<keyword evidence="3" id="KW-1185">Reference proteome</keyword>
<gene>
    <name evidence="2" type="ORF">QQX04_02400</name>
</gene>
<organism evidence="2 3">
    <name type="scientific">Demequina zhanjiangensis</name>
    <dbReference type="NCBI Taxonomy" id="3051659"/>
    <lineage>
        <taxon>Bacteria</taxon>
        <taxon>Bacillati</taxon>
        <taxon>Actinomycetota</taxon>
        <taxon>Actinomycetes</taxon>
        <taxon>Micrococcales</taxon>
        <taxon>Demequinaceae</taxon>
        <taxon>Demequina</taxon>
    </lineage>
</organism>
<evidence type="ECO:0000313" key="2">
    <source>
        <dbReference type="EMBL" id="MDN4471842.1"/>
    </source>
</evidence>
<reference evidence="2" key="1">
    <citation type="submission" date="2023-06" db="EMBL/GenBank/DDBJ databases">
        <title>SYSU T00b26.</title>
        <authorList>
            <person name="Gao L."/>
            <person name="Fang B.-Z."/>
            <person name="Li W.-J."/>
        </authorList>
    </citation>
    <scope>NUCLEOTIDE SEQUENCE</scope>
    <source>
        <strain evidence="2">SYSU T00b26</strain>
    </source>
</reference>
<name>A0ABT8FYD4_9MICO</name>
<feature type="transmembrane region" description="Helical" evidence="1">
    <location>
        <begin position="58"/>
        <end position="78"/>
    </location>
</feature>
<keyword evidence="1" id="KW-0812">Transmembrane</keyword>